<dbReference type="InterPro" id="IPR018768">
    <property type="entry name" value="DUF2344"/>
</dbReference>
<organism evidence="3">
    <name type="scientific">Caldilineaceae bacterium SB0662_bin_9</name>
    <dbReference type="NCBI Taxonomy" id="2605258"/>
    <lineage>
        <taxon>Bacteria</taxon>
        <taxon>Bacillati</taxon>
        <taxon>Chloroflexota</taxon>
        <taxon>Caldilineae</taxon>
        <taxon>Caldilineales</taxon>
        <taxon>Caldilineaceae</taxon>
    </lineage>
</organism>
<feature type="region of interest" description="Disordered" evidence="1">
    <location>
        <begin position="233"/>
        <end position="289"/>
    </location>
</feature>
<dbReference type="EMBL" id="VXPY01000071">
    <property type="protein sequence ID" value="MYD90640.1"/>
    <property type="molecule type" value="Genomic_DNA"/>
</dbReference>
<dbReference type="NCBIfam" id="TIGR03936">
    <property type="entry name" value="sam_1_link_chp"/>
    <property type="match status" value="1"/>
</dbReference>
<proteinExistence type="predicted"/>
<feature type="compositionally biased region" description="Basic residues" evidence="1">
    <location>
        <begin position="254"/>
        <end position="266"/>
    </location>
</feature>
<dbReference type="Pfam" id="PF10105">
    <property type="entry name" value="DUF2344"/>
    <property type="match status" value="1"/>
</dbReference>
<gene>
    <name evidence="3" type="ORF">F4Y08_09950</name>
</gene>
<comment type="caution">
    <text evidence="3">The sequence shown here is derived from an EMBL/GenBank/DDBJ whole genome shotgun (WGS) entry which is preliminary data.</text>
</comment>
<reference evidence="3" key="1">
    <citation type="submission" date="2019-09" db="EMBL/GenBank/DDBJ databases">
        <title>Characterisation of the sponge microbiome using genome-centric metagenomics.</title>
        <authorList>
            <person name="Engelberts J.P."/>
            <person name="Robbins S.J."/>
            <person name="De Goeij J.M."/>
            <person name="Aranda M."/>
            <person name="Bell S.C."/>
            <person name="Webster N.S."/>
        </authorList>
    </citation>
    <scope>NUCLEOTIDE SEQUENCE</scope>
    <source>
        <strain evidence="3">SB0662_bin_9</strain>
    </source>
</reference>
<protein>
    <submittedName>
        <fullName evidence="3">DUF2344 domain-containing protein</fullName>
    </submittedName>
</protein>
<feature type="domain" description="DUF2344" evidence="2">
    <location>
        <begin position="14"/>
        <end position="176"/>
    </location>
</feature>
<sequence length="289" mass="33019">MPDQETGSQHEPQRLRVVYSRGEVLRFISHKDEFRMWERALRRTMLPVAYKQGFNPQPHIQFAAPLAVGCCGRAEHMDFRLSERMPVVQVESCLKAKLPPGVSIRSMQEIPVKSQPLQGLLTGADYRIRVVAPETATGPQAVQEFLARGTVWRERERKGHPYRYNLRPLVHHLAWTGFDATGPCHNLLLRVQMVEGATGRPDEVVDELGLSEHALALERTRLYFANEPDTDIAFPPDTLASQADVRDPHAPPRPPRRQRRRGRRRKQEGNVQAQQKVQSFSDKAADEFR</sequence>
<evidence type="ECO:0000259" key="2">
    <source>
        <dbReference type="Pfam" id="PF10105"/>
    </source>
</evidence>
<dbReference type="AlphaFoldDB" id="A0A6B1DSC4"/>
<accession>A0A6B1DSC4</accession>
<feature type="compositionally biased region" description="Polar residues" evidence="1">
    <location>
        <begin position="269"/>
        <end position="281"/>
    </location>
</feature>
<evidence type="ECO:0000313" key="3">
    <source>
        <dbReference type="EMBL" id="MYD90640.1"/>
    </source>
</evidence>
<evidence type="ECO:0000256" key="1">
    <source>
        <dbReference type="SAM" id="MobiDB-lite"/>
    </source>
</evidence>
<name>A0A6B1DSC4_9CHLR</name>